<dbReference type="InterPro" id="IPR024192">
    <property type="entry name" value="Fosfomycin_R_FomA-type"/>
</dbReference>
<evidence type="ECO:0000313" key="13">
    <source>
        <dbReference type="EMBL" id="ABX04925.1"/>
    </source>
</evidence>
<keyword evidence="8" id="KW-0414">Isoprene biosynthesis</keyword>
<dbReference type="PANTHER" id="PTHR43654:SF1">
    <property type="entry name" value="ISOPENTENYL PHOSPHATE KINASE"/>
    <property type="match status" value="1"/>
</dbReference>
<evidence type="ECO:0000256" key="3">
    <source>
        <dbReference type="ARBA" id="ARBA00017267"/>
    </source>
</evidence>
<keyword evidence="14" id="KW-1185">Reference proteome</keyword>
<dbReference type="BioCyc" id="HAUR316274:GHYA-2313-MONOMER"/>
<comment type="similarity">
    <text evidence="1">Belongs to the isopentenyl phosphate kinase family.</text>
</comment>
<dbReference type="GO" id="GO:0005829">
    <property type="term" value="C:cytosol"/>
    <property type="evidence" value="ECO:0007669"/>
    <property type="project" value="TreeGrafter"/>
</dbReference>
<dbReference type="GO" id="GO:0008299">
    <property type="term" value="P:isoprenoid biosynthetic process"/>
    <property type="evidence" value="ECO:0007669"/>
    <property type="project" value="UniProtKB-KW"/>
</dbReference>
<evidence type="ECO:0000256" key="9">
    <source>
        <dbReference type="ARBA" id="ARBA00049063"/>
    </source>
</evidence>
<feature type="binding site" evidence="10">
    <location>
        <position position="53"/>
    </location>
    <ligand>
        <name>substrate</name>
    </ligand>
</feature>
<feature type="domain" description="Aspartate/glutamate/uridylate kinase" evidence="12">
    <location>
        <begin position="5"/>
        <end position="236"/>
    </location>
</feature>
<keyword evidence="5 10" id="KW-0547">Nucleotide-binding</keyword>
<dbReference type="GO" id="GO:0102043">
    <property type="term" value="F:isopentenyl phosphate kinase activity"/>
    <property type="evidence" value="ECO:0007669"/>
    <property type="project" value="UniProtKB-EC"/>
</dbReference>
<reference evidence="13 14" key="1">
    <citation type="journal article" date="2011" name="Stand. Genomic Sci.">
        <title>Complete genome sequence of the filamentous gliding predatory bacterium Herpetosiphon aurantiacus type strain (114-95(T)).</title>
        <authorList>
            <person name="Kiss H."/>
            <person name="Nett M."/>
            <person name="Domin N."/>
            <person name="Martin K."/>
            <person name="Maresca J.A."/>
            <person name="Copeland A."/>
            <person name="Lapidus A."/>
            <person name="Lucas S."/>
            <person name="Berry K.W."/>
            <person name="Glavina Del Rio T."/>
            <person name="Dalin E."/>
            <person name="Tice H."/>
            <person name="Pitluck S."/>
            <person name="Richardson P."/>
            <person name="Bruce D."/>
            <person name="Goodwin L."/>
            <person name="Han C."/>
            <person name="Detter J.C."/>
            <person name="Schmutz J."/>
            <person name="Brettin T."/>
            <person name="Land M."/>
            <person name="Hauser L."/>
            <person name="Kyrpides N.C."/>
            <person name="Ivanova N."/>
            <person name="Goker M."/>
            <person name="Woyke T."/>
            <person name="Klenk H.P."/>
            <person name="Bryant D.A."/>
        </authorList>
    </citation>
    <scope>NUCLEOTIDE SEQUENCE [LARGE SCALE GENOMIC DNA]</scope>
    <source>
        <strain evidence="14">ATCC 23779 / DSM 785 / 114-95</strain>
    </source>
</reference>
<evidence type="ECO:0000256" key="8">
    <source>
        <dbReference type="ARBA" id="ARBA00023229"/>
    </source>
</evidence>
<gene>
    <name evidence="13" type="ordered locus">Haur_2285</name>
</gene>
<feature type="binding site" evidence="10">
    <location>
        <begin position="8"/>
        <end position="12"/>
    </location>
    <ligand>
        <name>ATP</name>
        <dbReference type="ChEBI" id="CHEBI:30616"/>
    </ligand>
</feature>
<dbReference type="Gene3D" id="3.40.1160.10">
    <property type="entry name" value="Acetylglutamate kinase-like"/>
    <property type="match status" value="1"/>
</dbReference>
<sequence length="267" mass="28541">MNKPIFIKLGGSMLTDKTTAERLVDQTLKQVVTDLSAWRQAHPNQPILLGHGGGSFGHYWAERYQTAQGIINEQSWWGVARVADAMARLNRAVVGACLDADLPAIGIQPMASSLANAGEIQQIGSQPLATLLAAGTIPVIYGDVLLDVAQGCTIASTERIFSALVGPLQPTQIILLGEQAVYDADPRQHADAQPIPLINRTNYATIIARLGGSHGVDVTGGMRNKVEAMWQLVQQAPQLEIWICGPQQLQSALSGQLNGPGTIIKLD</sequence>
<dbReference type="KEGG" id="hau:Haur_2285"/>
<evidence type="ECO:0000256" key="2">
    <source>
        <dbReference type="ARBA" id="ARBA00012908"/>
    </source>
</evidence>
<evidence type="ECO:0000256" key="11">
    <source>
        <dbReference type="PIRSR" id="PIRSR016496-2"/>
    </source>
</evidence>
<dbReference type="STRING" id="316274.Haur_2285"/>
<feature type="binding site" evidence="10">
    <location>
        <position position="221"/>
    </location>
    <ligand>
        <name>ATP</name>
        <dbReference type="ChEBI" id="CHEBI:30616"/>
    </ligand>
</feature>
<dbReference type="HOGENOM" id="CLU_070213_0_0_0"/>
<dbReference type="EMBL" id="CP000875">
    <property type="protein sequence ID" value="ABX04925.1"/>
    <property type="molecule type" value="Genomic_DNA"/>
</dbReference>
<dbReference type="PIRSF" id="PIRSF016496">
    <property type="entry name" value="Kin_FomA"/>
    <property type="match status" value="1"/>
</dbReference>
<dbReference type="GO" id="GO:0005524">
    <property type="term" value="F:ATP binding"/>
    <property type="evidence" value="ECO:0007669"/>
    <property type="project" value="UniProtKB-KW"/>
</dbReference>
<dbReference type="PANTHER" id="PTHR43654">
    <property type="entry name" value="GLUTAMATE 5-KINASE"/>
    <property type="match status" value="1"/>
</dbReference>
<dbReference type="Proteomes" id="UP000000787">
    <property type="component" value="Chromosome"/>
</dbReference>
<evidence type="ECO:0000256" key="10">
    <source>
        <dbReference type="PIRSR" id="PIRSR016496-1"/>
    </source>
</evidence>
<evidence type="ECO:0000256" key="6">
    <source>
        <dbReference type="ARBA" id="ARBA00022777"/>
    </source>
</evidence>
<dbReference type="InterPro" id="IPR036393">
    <property type="entry name" value="AceGlu_kinase-like_sf"/>
</dbReference>
<feature type="site" description="Transition state stabilizer" evidence="11">
    <location>
        <position position="17"/>
    </location>
</feature>
<evidence type="ECO:0000256" key="4">
    <source>
        <dbReference type="ARBA" id="ARBA00022679"/>
    </source>
</evidence>
<keyword evidence="7 10" id="KW-0067">ATP-binding</keyword>
<comment type="catalytic activity">
    <reaction evidence="9">
        <text>isopentenyl phosphate + ATP = isopentenyl diphosphate + ADP</text>
        <dbReference type="Rhea" id="RHEA:33963"/>
        <dbReference type="ChEBI" id="CHEBI:30616"/>
        <dbReference type="ChEBI" id="CHEBI:65078"/>
        <dbReference type="ChEBI" id="CHEBI:128769"/>
        <dbReference type="ChEBI" id="CHEBI:456216"/>
        <dbReference type="EC" id="2.7.4.26"/>
    </reaction>
</comment>
<dbReference type="EC" id="2.7.4.26" evidence="2"/>
<proteinExistence type="inferred from homology"/>
<dbReference type="NCBIfam" id="NF040647">
    <property type="entry name" value="IPPK_Arch"/>
    <property type="match status" value="1"/>
</dbReference>
<evidence type="ECO:0000256" key="5">
    <source>
        <dbReference type="ARBA" id="ARBA00022741"/>
    </source>
</evidence>
<accession>A9AXV9</accession>
<name>A9AXV9_HERA2</name>
<dbReference type="InParanoid" id="A9AXV9"/>
<evidence type="ECO:0000259" key="12">
    <source>
        <dbReference type="Pfam" id="PF00696"/>
    </source>
</evidence>
<evidence type="ECO:0000256" key="1">
    <source>
        <dbReference type="ARBA" id="ARBA00010540"/>
    </source>
</evidence>
<evidence type="ECO:0000313" key="14">
    <source>
        <dbReference type="Proteomes" id="UP000000787"/>
    </source>
</evidence>
<dbReference type="InterPro" id="IPR001048">
    <property type="entry name" value="Asp/Glu/Uridylate_kinase"/>
</dbReference>
<feature type="binding site" evidence="10">
    <location>
        <position position="54"/>
    </location>
    <ligand>
        <name>ATP</name>
        <dbReference type="ChEBI" id="CHEBI:30616"/>
    </ligand>
</feature>
<keyword evidence="4" id="KW-0808">Transferase</keyword>
<evidence type="ECO:0000256" key="7">
    <source>
        <dbReference type="ARBA" id="ARBA00022840"/>
    </source>
</evidence>
<feature type="binding site" evidence="10">
    <location>
        <position position="225"/>
    </location>
    <ligand>
        <name>ATP</name>
        <dbReference type="ChEBI" id="CHEBI:30616"/>
    </ligand>
</feature>
<dbReference type="eggNOG" id="COG1608">
    <property type="taxonomic scope" value="Bacteria"/>
</dbReference>
<protein>
    <recommendedName>
        <fullName evidence="3">Isopentenyl phosphate kinase</fullName>
        <ecNumber evidence="2">2.7.4.26</ecNumber>
    </recommendedName>
</protein>
<dbReference type="Pfam" id="PF00696">
    <property type="entry name" value="AA_kinase"/>
    <property type="match status" value="1"/>
</dbReference>
<dbReference type="AlphaFoldDB" id="A9AXV9"/>
<keyword evidence="6 13" id="KW-0418">Kinase</keyword>
<dbReference type="GO" id="GO:0004349">
    <property type="term" value="F:glutamate 5-kinase activity"/>
    <property type="evidence" value="ECO:0007669"/>
    <property type="project" value="TreeGrafter"/>
</dbReference>
<dbReference type="SUPFAM" id="SSF53633">
    <property type="entry name" value="Carbamate kinase-like"/>
    <property type="match status" value="1"/>
</dbReference>
<organism evidence="13 14">
    <name type="scientific">Herpetosiphon aurantiacus (strain ATCC 23779 / DSM 785 / 114-95)</name>
    <dbReference type="NCBI Taxonomy" id="316274"/>
    <lineage>
        <taxon>Bacteria</taxon>
        <taxon>Bacillati</taxon>
        <taxon>Chloroflexota</taxon>
        <taxon>Chloroflexia</taxon>
        <taxon>Herpetosiphonales</taxon>
        <taxon>Herpetosiphonaceae</taxon>
        <taxon>Herpetosiphon</taxon>
    </lineage>
</organism>
<feature type="binding site" evidence="10">
    <location>
        <position position="157"/>
    </location>
    <ligand>
        <name>substrate</name>
    </ligand>
</feature>
<feature type="binding site" evidence="10">
    <location>
        <position position="58"/>
    </location>
    <ligand>
        <name>substrate</name>
    </ligand>
</feature>